<reference evidence="1" key="1">
    <citation type="submission" date="2022-01" db="EMBL/GenBank/DDBJ databases">
        <authorList>
            <person name="Criscuolo A."/>
        </authorList>
    </citation>
    <scope>NUCLEOTIDE SEQUENCE</scope>
    <source>
        <strain evidence="1">CIP111891</strain>
    </source>
</reference>
<evidence type="ECO:0000313" key="1">
    <source>
        <dbReference type="EMBL" id="CAH1232211.1"/>
    </source>
</evidence>
<organism evidence="1 2">
    <name type="scientific">Paenibacillus allorhizoplanae</name>
    <dbReference type="NCBI Taxonomy" id="2905648"/>
    <lineage>
        <taxon>Bacteria</taxon>
        <taxon>Bacillati</taxon>
        <taxon>Bacillota</taxon>
        <taxon>Bacilli</taxon>
        <taxon>Bacillales</taxon>
        <taxon>Paenibacillaceae</taxon>
        <taxon>Paenibacillus</taxon>
    </lineage>
</organism>
<keyword evidence="2" id="KW-1185">Reference proteome</keyword>
<gene>
    <name evidence="1" type="ORF">PAECIP111891_06974</name>
</gene>
<comment type="caution">
    <text evidence="1">The sequence shown here is derived from an EMBL/GenBank/DDBJ whole genome shotgun (WGS) entry which is preliminary data.</text>
</comment>
<protein>
    <submittedName>
        <fullName evidence="1">Uncharacterized protein</fullName>
    </submittedName>
</protein>
<evidence type="ECO:0000313" key="2">
    <source>
        <dbReference type="Proteomes" id="UP000838821"/>
    </source>
</evidence>
<accession>A0ABM9CZ16</accession>
<dbReference type="RefSeq" id="WP_236293429.1">
    <property type="nucleotide sequence ID" value="NZ_CAKMMW010000047.1"/>
</dbReference>
<proteinExistence type="predicted"/>
<name>A0ABM9CZ16_9BACL</name>
<sequence length="118" mass="13712">MNVIWDDIEKLYSPLPVGVTKGTQILVSIKCNKPIDQINKKLLGSFFDGWTFPSKGKYIKPFKLLSIDYSKGNEIEAKIILKRKDQEIDELRLFCQDVMDVLNTDYINISSWENRILK</sequence>
<dbReference type="EMBL" id="CAKMMW010000047">
    <property type="protein sequence ID" value="CAH1232211.1"/>
    <property type="molecule type" value="Genomic_DNA"/>
</dbReference>
<dbReference type="Proteomes" id="UP000838821">
    <property type="component" value="Unassembled WGS sequence"/>
</dbReference>